<comment type="caution">
    <text evidence="2">The sequence shown here is derived from an EMBL/GenBank/DDBJ whole genome shotgun (WGS) entry which is preliminary data.</text>
</comment>
<name>A0A2G5SP41_9PELO</name>
<dbReference type="PANTHER" id="PTHR23015:SF25">
    <property type="entry name" value="DUF38 DOMAIN-CONTAINING PROTEIN-RELATED"/>
    <property type="match status" value="1"/>
</dbReference>
<protein>
    <recommendedName>
        <fullName evidence="1">DUF38 domain-containing protein</fullName>
    </recommendedName>
</protein>
<gene>
    <name evidence="2" type="primary">Cnig_chr_X.g23171</name>
    <name evidence="2" type="ORF">B9Z55_023171</name>
</gene>
<dbReference type="EMBL" id="PDUG01000006">
    <property type="protein sequence ID" value="PIC16626.1"/>
    <property type="molecule type" value="Genomic_DNA"/>
</dbReference>
<reference evidence="3" key="1">
    <citation type="submission" date="2017-10" db="EMBL/GenBank/DDBJ databases">
        <title>Rapid genome shrinkage in a self-fertile nematode reveals novel sperm competition proteins.</title>
        <authorList>
            <person name="Yin D."/>
            <person name="Schwarz E.M."/>
            <person name="Thomas C.G."/>
            <person name="Felde R.L."/>
            <person name="Korf I.F."/>
            <person name="Cutter A.D."/>
            <person name="Schartner C.M."/>
            <person name="Ralston E.J."/>
            <person name="Meyer B.J."/>
            <person name="Haag E.S."/>
        </authorList>
    </citation>
    <scope>NUCLEOTIDE SEQUENCE [LARGE SCALE GENOMIC DNA]</scope>
    <source>
        <strain evidence="3">JU1422</strain>
    </source>
</reference>
<dbReference type="InterPro" id="IPR002900">
    <property type="entry name" value="DUF38/FTH_CAE_spp"/>
</dbReference>
<dbReference type="Pfam" id="PF01827">
    <property type="entry name" value="FTH"/>
    <property type="match status" value="1"/>
</dbReference>
<accession>A0A2G5SP41</accession>
<sequence>MPYAYEHLTHQQKNSISQYRIWIHHDYIKLALNLNCPLGHIMHDVIYNKFGNVITTVKIGNEESPPIDLNFVDVFLEDWDMLLKHKKLVLQNFNFNCCGGNGEDCKKICEWLEMILKSRQLSAKFIELFGNTVDQSMSIVNNFDRNELLRVWLHKAVDPKNFKKYRKQLKDVVISHDDYISFKLPNQKHFFRNFFMKFRKGPTKGIHANSRSKEAVVRSVFETRLLMQLVLRHLQCFDIRLEEILRRRENPLRTRKFAMESMSQIEVMKILTDIETNSLKIIEFLYPLSYEFISEIEVPFQIDQLSETSQWDNAEQLISRYLTITTPIQDMNILHFINLELRVKTLSSDDVPYLKTNLLKSSKFQKFEISSREWTIDESLHLLIGEPYRNFSDVKKIWYFRIPTTDDYMHIVLKTPEATKKFKFMSITLTRVAKEDTPFFN</sequence>
<dbReference type="AlphaFoldDB" id="A0A2G5SP41"/>
<evidence type="ECO:0000259" key="1">
    <source>
        <dbReference type="Pfam" id="PF01827"/>
    </source>
</evidence>
<proteinExistence type="predicted"/>
<evidence type="ECO:0000313" key="3">
    <source>
        <dbReference type="Proteomes" id="UP000230233"/>
    </source>
</evidence>
<keyword evidence="3" id="KW-1185">Reference proteome</keyword>
<dbReference type="Proteomes" id="UP000230233">
    <property type="component" value="Chromosome X"/>
</dbReference>
<feature type="domain" description="DUF38" evidence="1">
    <location>
        <begin position="240"/>
        <end position="379"/>
    </location>
</feature>
<dbReference type="PANTHER" id="PTHR23015">
    <property type="entry name" value="UNCHARACTERIZED C.ELEGANS PROTEIN"/>
    <property type="match status" value="1"/>
</dbReference>
<evidence type="ECO:0000313" key="2">
    <source>
        <dbReference type="EMBL" id="PIC16626.1"/>
    </source>
</evidence>
<dbReference type="GO" id="GO:0045087">
    <property type="term" value="P:innate immune response"/>
    <property type="evidence" value="ECO:0007669"/>
    <property type="project" value="TreeGrafter"/>
</dbReference>
<organism evidence="2 3">
    <name type="scientific">Caenorhabditis nigoni</name>
    <dbReference type="NCBI Taxonomy" id="1611254"/>
    <lineage>
        <taxon>Eukaryota</taxon>
        <taxon>Metazoa</taxon>
        <taxon>Ecdysozoa</taxon>
        <taxon>Nematoda</taxon>
        <taxon>Chromadorea</taxon>
        <taxon>Rhabditida</taxon>
        <taxon>Rhabditina</taxon>
        <taxon>Rhabditomorpha</taxon>
        <taxon>Rhabditoidea</taxon>
        <taxon>Rhabditidae</taxon>
        <taxon>Peloderinae</taxon>
        <taxon>Caenorhabditis</taxon>
    </lineage>
</organism>
<dbReference type="InterPro" id="IPR040161">
    <property type="entry name" value="FB224"/>
</dbReference>